<organism evidence="2 3">
    <name type="scientific">Coptis chinensis</name>
    <dbReference type="NCBI Taxonomy" id="261450"/>
    <lineage>
        <taxon>Eukaryota</taxon>
        <taxon>Viridiplantae</taxon>
        <taxon>Streptophyta</taxon>
        <taxon>Embryophyta</taxon>
        <taxon>Tracheophyta</taxon>
        <taxon>Spermatophyta</taxon>
        <taxon>Magnoliopsida</taxon>
        <taxon>Ranunculales</taxon>
        <taxon>Ranunculaceae</taxon>
        <taxon>Coptidoideae</taxon>
        <taxon>Coptis</taxon>
    </lineage>
</organism>
<evidence type="ECO:0000259" key="1">
    <source>
        <dbReference type="Pfam" id="PF13456"/>
    </source>
</evidence>
<dbReference type="InterPro" id="IPR044730">
    <property type="entry name" value="RNase_H-like_dom_plant"/>
</dbReference>
<dbReference type="OrthoDB" id="1748863at2759"/>
<dbReference type="InterPro" id="IPR036397">
    <property type="entry name" value="RNaseH_sf"/>
</dbReference>
<dbReference type="CDD" id="cd06222">
    <property type="entry name" value="RNase_H_like"/>
    <property type="match status" value="1"/>
</dbReference>
<dbReference type="InterPro" id="IPR012337">
    <property type="entry name" value="RNaseH-like_sf"/>
</dbReference>
<sequence length="157" mass="16739">MNTDGSVKGNPGPAGIGVILRDENAQVLGTVTKGSQPNTSFMNECYAIVEGAERAVNEGQLNLWIEVDSTANNNNNNRGKPHYHCDHCGIDGHSKERCFKLNGYPPKTKPPAFTKEQHSKLLAMMASGNIYSGTSGLTGIALSGPPNSMLQTICALH</sequence>
<dbReference type="Pfam" id="PF13456">
    <property type="entry name" value="RVT_3"/>
    <property type="match status" value="1"/>
</dbReference>
<dbReference type="InterPro" id="IPR002156">
    <property type="entry name" value="RNaseH_domain"/>
</dbReference>
<dbReference type="PANTHER" id="PTHR34222:SF79">
    <property type="entry name" value="RETROVIRUS-RELATED POL POLYPROTEIN FROM TRANSPOSON TNT 1-94"/>
    <property type="match status" value="1"/>
</dbReference>
<keyword evidence="3" id="KW-1185">Reference proteome</keyword>
<protein>
    <recommendedName>
        <fullName evidence="1">RNase H type-1 domain-containing protein</fullName>
    </recommendedName>
</protein>
<gene>
    <name evidence="2" type="ORF">IFM89_031171</name>
</gene>
<proteinExistence type="predicted"/>
<accession>A0A835ISR9</accession>
<dbReference type="EMBL" id="JADFTS010000002">
    <property type="protein sequence ID" value="KAF9622368.1"/>
    <property type="molecule type" value="Genomic_DNA"/>
</dbReference>
<feature type="domain" description="RNase H type-1" evidence="1">
    <location>
        <begin position="2"/>
        <end position="78"/>
    </location>
</feature>
<dbReference type="GO" id="GO:0004523">
    <property type="term" value="F:RNA-DNA hybrid ribonuclease activity"/>
    <property type="evidence" value="ECO:0007669"/>
    <property type="project" value="InterPro"/>
</dbReference>
<name>A0A835ISR9_9MAGN</name>
<dbReference type="Gene3D" id="3.30.420.10">
    <property type="entry name" value="Ribonuclease H-like superfamily/Ribonuclease H"/>
    <property type="match status" value="1"/>
</dbReference>
<evidence type="ECO:0000313" key="2">
    <source>
        <dbReference type="EMBL" id="KAF9622368.1"/>
    </source>
</evidence>
<reference evidence="2 3" key="1">
    <citation type="submission" date="2020-10" db="EMBL/GenBank/DDBJ databases">
        <title>The Coptis chinensis genome and diversification of protoberbering-type alkaloids.</title>
        <authorList>
            <person name="Wang B."/>
            <person name="Shu S."/>
            <person name="Song C."/>
            <person name="Liu Y."/>
        </authorList>
    </citation>
    <scope>NUCLEOTIDE SEQUENCE [LARGE SCALE GENOMIC DNA]</scope>
    <source>
        <strain evidence="2">HL-2020</strain>
        <tissue evidence="2">Leaf</tissue>
    </source>
</reference>
<dbReference type="GO" id="GO:0003676">
    <property type="term" value="F:nucleic acid binding"/>
    <property type="evidence" value="ECO:0007669"/>
    <property type="project" value="InterPro"/>
</dbReference>
<dbReference type="PANTHER" id="PTHR34222">
    <property type="entry name" value="GAG_PRE-INTEGRS DOMAIN-CONTAINING PROTEIN"/>
    <property type="match status" value="1"/>
</dbReference>
<dbReference type="SUPFAM" id="SSF53098">
    <property type="entry name" value="Ribonuclease H-like"/>
    <property type="match status" value="1"/>
</dbReference>
<evidence type="ECO:0000313" key="3">
    <source>
        <dbReference type="Proteomes" id="UP000631114"/>
    </source>
</evidence>
<comment type="caution">
    <text evidence="2">The sequence shown here is derived from an EMBL/GenBank/DDBJ whole genome shotgun (WGS) entry which is preliminary data.</text>
</comment>
<dbReference type="Proteomes" id="UP000631114">
    <property type="component" value="Unassembled WGS sequence"/>
</dbReference>
<dbReference type="AlphaFoldDB" id="A0A835ISR9"/>